<protein>
    <recommendedName>
        <fullName evidence="13">C2H2-type domain-containing protein</fullName>
    </recommendedName>
</protein>
<evidence type="ECO:0000256" key="8">
    <source>
        <dbReference type="ARBA" id="ARBA00023163"/>
    </source>
</evidence>
<feature type="compositionally biased region" description="Low complexity" evidence="12">
    <location>
        <begin position="59"/>
        <end position="73"/>
    </location>
</feature>
<sequence length="369" mass="41340">MCIYQQFGPPSIPQWANLKINDSLHRPQTFPLSPPGEGQHQPRTFPYTQAPASAGAYNSALQSQVQQQSVPSPMLSPPPEKVEPLSKSWWGFNSNVPSMSAFDGYSHRGSQFSSSMFGTVTVPATSQGYGMPPEALFHHPSQIAAALLKTQTAVNARRCRRCRCPNCQDGGGGAQGGVNQDGTGPKKRLHICHVPGCGKTYGKTSHLKAHLRAHAGERPFVCQWVFCNKAFTRSDELQRHLRTHTGEKRFTCVECGKRFMRSDHLSKHQKTHQVRKDHHQQQTDDVDIELCDDDDSVYSDKIPNKSADQMVLPLLPESPLSDANLSEHLLVEVDNNDEEENLPETALQNFIYTFLYKSNFVNRFNMYFS</sequence>
<accession>A0AAV2SWF2</accession>
<feature type="region of interest" description="Disordered" evidence="12">
    <location>
        <begin position="26"/>
        <end position="80"/>
    </location>
</feature>
<evidence type="ECO:0000256" key="5">
    <source>
        <dbReference type="ARBA" id="ARBA00022833"/>
    </source>
</evidence>
<keyword evidence="7" id="KW-0238">DNA-binding</keyword>
<dbReference type="AlphaFoldDB" id="A0AAV2SWF2"/>
<dbReference type="FunFam" id="3.30.160.60:FF:000014">
    <property type="entry name" value="Transcription factor Sp3"/>
    <property type="match status" value="1"/>
</dbReference>
<keyword evidence="2" id="KW-0479">Metal-binding</keyword>
<dbReference type="FunFam" id="3.30.160.60:FF:000736">
    <property type="entry name" value="Zinc finger protein 423"/>
    <property type="match status" value="1"/>
</dbReference>
<evidence type="ECO:0000259" key="13">
    <source>
        <dbReference type="PROSITE" id="PS50157"/>
    </source>
</evidence>
<keyword evidence="6" id="KW-0805">Transcription regulation</keyword>
<proteinExistence type="inferred from homology"/>
<keyword evidence="15" id="KW-1185">Reference proteome</keyword>
<dbReference type="PANTHER" id="PTHR23235">
    <property type="entry name" value="KRUEPPEL-LIKE TRANSCRIPTION FACTOR"/>
    <property type="match status" value="1"/>
</dbReference>
<dbReference type="PROSITE" id="PS50157">
    <property type="entry name" value="ZINC_FINGER_C2H2_2"/>
    <property type="match status" value="3"/>
</dbReference>
<evidence type="ECO:0000256" key="10">
    <source>
        <dbReference type="ARBA" id="ARBA00038409"/>
    </source>
</evidence>
<dbReference type="GO" id="GO:0005634">
    <property type="term" value="C:nucleus"/>
    <property type="evidence" value="ECO:0007669"/>
    <property type="project" value="UniProtKB-SubCell"/>
</dbReference>
<comment type="subcellular location">
    <subcellularLocation>
        <location evidence="1">Nucleus</location>
    </subcellularLocation>
</comment>
<dbReference type="EMBL" id="CAXKWB010160402">
    <property type="protein sequence ID" value="CAL4249686.1"/>
    <property type="molecule type" value="Genomic_DNA"/>
</dbReference>
<keyword evidence="3" id="KW-0677">Repeat</keyword>
<evidence type="ECO:0000256" key="2">
    <source>
        <dbReference type="ARBA" id="ARBA00022723"/>
    </source>
</evidence>
<dbReference type="Pfam" id="PF00096">
    <property type="entry name" value="zf-C2H2"/>
    <property type="match status" value="3"/>
</dbReference>
<dbReference type="GO" id="GO:0008270">
    <property type="term" value="F:zinc ion binding"/>
    <property type="evidence" value="ECO:0007669"/>
    <property type="project" value="UniProtKB-KW"/>
</dbReference>
<keyword evidence="9" id="KW-0539">Nucleus</keyword>
<dbReference type="SUPFAM" id="SSF57667">
    <property type="entry name" value="beta-beta-alpha zinc fingers"/>
    <property type="match status" value="2"/>
</dbReference>
<dbReference type="InterPro" id="IPR013087">
    <property type="entry name" value="Znf_C2H2_type"/>
</dbReference>
<dbReference type="Gene3D" id="3.30.160.60">
    <property type="entry name" value="Classic Zinc Finger"/>
    <property type="match status" value="3"/>
</dbReference>
<dbReference type="SMART" id="SM00355">
    <property type="entry name" value="ZnF_C2H2"/>
    <property type="match status" value="3"/>
</dbReference>
<gene>
    <name evidence="14" type="ORF">MNOR_LOCUS41607</name>
</gene>
<evidence type="ECO:0000313" key="14">
    <source>
        <dbReference type="EMBL" id="CAL4249686.1"/>
    </source>
</evidence>
<evidence type="ECO:0000313" key="15">
    <source>
        <dbReference type="Proteomes" id="UP001497623"/>
    </source>
</evidence>
<dbReference type="PROSITE" id="PS00028">
    <property type="entry name" value="ZINC_FINGER_C2H2_1"/>
    <property type="match status" value="3"/>
</dbReference>
<dbReference type="PANTHER" id="PTHR23235:SF177">
    <property type="entry name" value="C2H2-TYPE DOMAIN-CONTAINING PROTEIN"/>
    <property type="match status" value="1"/>
</dbReference>
<comment type="similarity">
    <text evidence="10">Belongs to the Sp1 C2H2-type zinc-finger protein family.</text>
</comment>
<dbReference type="GO" id="GO:0000978">
    <property type="term" value="F:RNA polymerase II cis-regulatory region sequence-specific DNA binding"/>
    <property type="evidence" value="ECO:0007669"/>
    <property type="project" value="TreeGrafter"/>
</dbReference>
<feature type="non-terminal residue" evidence="14">
    <location>
        <position position="369"/>
    </location>
</feature>
<dbReference type="InterPro" id="IPR036236">
    <property type="entry name" value="Znf_C2H2_sf"/>
</dbReference>
<keyword evidence="8" id="KW-0804">Transcription</keyword>
<organism evidence="14 15">
    <name type="scientific">Meganyctiphanes norvegica</name>
    <name type="common">Northern krill</name>
    <name type="synonym">Thysanopoda norvegica</name>
    <dbReference type="NCBI Taxonomy" id="48144"/>
    <lineage>
        <taxon>Eukaryota</taxon>
        <taxon>Metazoa</taxon>
        <taxon>Ecdysozoa</taxon>
        <taxon>Arthropoda</taxon>
        <taxon>Crustacea</taxon>
        <taxon>Multicrustacea</taxon>
        <taxon>Malacostraca</taxon>
        <taxon>Eumalacostraca</taxon>
        <taxon>Eucarida</taxon>
        <taxon>Euphausiacea</taxon>
        <taxon>Euphausiidae</taxon>
        <taxon>Meganyctiphanes</taxon>
    </lineage>
</organism>
<evidence type="ECO:0000256" key="7">
    <source>
        <dbReference type="ARBA" id="ARBA00023125"/>
    </source>
</evidence>
<evidence type="ECO:0000256" key="12">
    <source>
        <dbReference type="SAM" id="MobiDB-lite"/>
    </source>
</evidence>
<evidence type="ECO:0000256" key="4">
    <source>
        <dbReference type="ARBA" id="ARBA00022771"/>
    </source>
</evidence>
<feature type="domain" description="C2H2-type" evidence="13">
    <location>
        <begin position="220"/>
        <end position="249"/>
    </location>
</feature>
<keyword evidence="4 11" id="KW-0863">Zinc-finger</keyword>
<feature type="domain" description="C2H2-type" evidence="13">
    <location>
        <begin position="190"/>
        <end position="219"/>
    </location>
</feature>
<evidence type="ECO:0000256" key="11">
    <source>
        <dbReference type="PROSITE-ProRule" id="PRU00042"/>
    </source>
</evidence>
<reference evidence="14 15" key="1">
    <citation type="submission" date="2024-05" db="EMBL/GenBank/DDBJ databases">
        <authorList>
            <person name="Wallberg A."/>
        </authorList>
    </citation>
    <scope>NUCLEOTIDE SEQUENCE [LARGE SCALE GENOMIC DNA]</scope>
</reference>
<keyword evidence="5" id="KW-0862">Zinc</keyword>
<dbReference type="Proteomes" id="UP001497623">
    <property type="component" value="Unassembled WGS sequence"/>
</dbReference>
<evidence type="ECO:0000256" key="9">
    <source>
        <dbReference type="ARBA" id="ARBA00023242"/>
    </source>
</evidence>
<evidence type="ECO:0000256" key="3">
    <source>
        <dbReference type="ARBA" id="ARBA00022737"/>
    </source>
</evidence>
<evidence type="ECO:0000256" key="6">
    <source>
        <dbReference type="ARBA" id="ARBA00023015"/>
    </source>
</evidence>
<feature type="domain" description="C2H2-type" evidence="13">
    <location>
        <begin position="250"/>
        <end position="277"/>
    </location>
</feature>
<dbReference type="GO" id="GO:0000981">
    <property type="term" value="F:DNA-binding transcription factor activity, RNA polymerase II-specific"/>
    <property type="evidence" value="ECO:0007669"/>
    <property type="project" value="TreeGrafter"/>
</dbReference>
<evidence type="ECO:0000256" key="1">
    <source>
        <dbReference type="ARBA" id="ARBA00004123"/>
    </source>
</evidence>
<name>A0AAV2SWF2_MEGNR</name>
<comment type="caution">
    <text evidence="14">The sequence shown here is derived from an EMBL/GenBank/DDBJ whole genome shotgun (WGS) entry which is preliminary data.</text>
</comment>